<dbReference type="PANTHER" id="PTHR33724">
    <property type="entry name" value="INTRAFLAGELLAR TRANSPORT PROTEIN 43 HOMOLOG"/>
    <property type="match status" value="1"/>
</dbReference>
<evidence type="ECO:0000256" key="2">
    <source>
        <dbReference type="SAM" id="MobiDB-lite"/>
    </source>
</evidence>
<dbReference type="OrthoDB" id="312482at2759"/>
<proteinExistence type="predicted"/>
<evidence type="ECO:0000256" key="1">
    <source>
        <dbReference type="ARBA" id="ARBA00022794"/>
    </source>
</evidence>
<dbReference type="EMBL" id="MPUH01000254">
    <property type="protein sequence ID" value="OMJ84911.1"/>
    <property type="molecule type" value="Genomic_DNA"/>
</dbReference>
<dbReference type="GO" id="GO:0005929">
    <property type="term" value="C:cilium"/>
    <property type="evidence" value="ECO:0007669"/>
    <property type="project" value="TreeGrafter"/>
</dbReference>
<dbReference type="GO" id="GO:0030991">
    <property type="term" value="C:intraciliary transport particle A"/>
    <property type="evidence" value="ECO:0007669"/>
    <property type="project" value="InterPro"/>
</dbReference>
<name>A0A1R2C7E9_9CILI</name>
<keyword evidence="4" id="KW-1185">Reference proteome</keyword>
<evidence type="ECO:0000313" key="4">
    <source>
        <dbReference type="Proteomes" id="UP000187209"/>
    </source>
</evidence>
<comment type="caution">
    <text evidence="3">The sequence shown here is derived from an EMBL/GenBank/DDBJ whole genome shotgun (WGS) entry which is preliminary data.</text>
</comment>
<accession>A0A1R2C7E9</accession>
<dbReference type="AlphaFoldDB" id="A0A1R2C7E9"/>
<dbReference type="PANTHER" id="PTHR33724:SF1">
    <property type="entry name" value="INTRAFLAGELLAR TRANSPORT PROTEIN 43 HOMOLOG"/>
    <property type="match status" value="1"/>
</dbReference>
<dbReference type="Pfam" id="PF15305">
    <property type="entry name" value="IFT43"/>
    <property type="match status" value="1"/>
</dbReference>
<reference evidence="3 4" key="1">
    <citation type="submission" date="2016-11" db="EMBL/GenBank/DDBJ databases">
        <title>The macronuclear genome of Stentor coeruleus: a giant cell with tiny introns.</title>
        <authorList>
            <person name="Slabodnick M."/>
            <person name="Ruby J.G."/>
            <person name="Reiff S.B."/>
            <person name="Swart E.C."/>
            <person name="Gosai S."/>
            <person name="Prabakaran S."/>
            <person name="Witkowska E."/>
            <person name="Larue G.E."/>
            <person name="Fisher S."/>
            <person name="Freeman R.M."/>
            <person name="Gunawardena J."/>
            <person name="Chu W."/>
            <person name="Stover N.A."/>
            <person name="Gregory B.D."/>
            <person name="Nowacki M."/>
            <person name="Derisi J."/>
            <person name="Roy S.W."/>
            <person name="Marshall W.F."/>
            <person name="Sood P."/>
        </authorList>
    </citation>
    <scope>NUCLEOTIDE SEQUENCE [LARGE SCALE GENOMIC DNA]</scope>
    <source>
        <strain evidence="3">WM001</strain>
    </source>
</reference>
<evidence type="ECO:0000313" key="3">
    <source>
        <dbReference type="EMBL" id="OMJ84911.1"/>
    </source>
</evidence>
<gene>
    <name evidence="3" type="ORF">SteCoe_13896</name>
</gene>
<keyword evidence="1" id="KW-0970">Cilium biogenesis/degradation</keyword>
<feature type="region of interest" description="Disordered" evidence="2">
    <location>
        <begin position="121"/>
        <end position="140"/>
    </location>
</feature>
<dbReference type="InterPro" id="IPR029302">
    <property type="entry name" value="IFT43"/>
</dbReference>
<dbReference type="GO" id="GO:0035721">
    <property type="term" value="P:intraciliary retrograde transport"/>
    <property type="evidence" value="ECO:0007669"/>
    <property type="project" value="TreeGrafter"/>
</dbReference>
<organism evidence="3 4">
    <name type="scientific">Stentor coeruleus</name>
    <dbReference type="NCBI Taxonomy" id="5963"/>
    <lineage>
        <taxon>Eukaryota</taxon>
        <taxon>Sar</taxon>
        <taxon>Alveolata</taxon>
        <taxon>Ciliophora</taxon>
        <taxon>Postciliodesmatophora</taxon>
        <taxon>Heterotrichea</taxon>
        <taxon>Heterotrichida</taxon>
        <taxon>Stentoridae</taxon>
        <taxon>Stentor</taxon>
    </lineage>
</organism>
<protein>
    <submittedName>
        <fullName evidence="3">Uncharacterized protein</fullName>
    </submittedName>
</protein>
<dbReference type="Proteomes" id="UP000187209">
    <property type="component" value="Unassembled WGS sequence"/>
</dbReference>
<sequence>MAGSGWGEAPKQMQTIKNYWDNKETIASIPMMNNISDSQIASGVVAPPTAYVGHQVADLDYLNQKLVIPTKTEGGIDLSLLTSIVKPAEVVYERDELWDYQHLIIELSNIIRSQKDEPKKILEDSEPFSQEDMMPFEETI</sequence>